<dbReference type="SUPFAM" id="SSF53850">
    <property type="entry name" value="Periplasmic binding protein-like II"/>
    <property type="match status" value="1"/>
</dbReference>
<dbReference type="CDD" id="cd08414">
    <property type="entry name" value="PBP2_LTTR_aromatics_like"/>
    <property type="match status" value="1"/>
</dbReference>
<dbReference type="Pfam" id="PF03466">
    <property type="entry name" value="LysR_substrate"/>
    <property type="match status" value="1"/>
</dbReference>
<protein>
    <submittedName>
        <fullName evidence="7">LysR-family transcriptional regulator</fullName>
    </submittedName>
</protein>
<comment type="caution">
    <text evidence="7">The sequence shown here is derived from an EMBL/GenBank/DDBJ whole genome shotgun (WGS) entry which is preliminary data.</text>
</comment>
<dbReference type="GO" id="GO:0003700">
    <property type="term" value="F:DNA-binding transcription factor activity"/>
    <property type="evidence" value="ECO:0007669"/>
    <property type="project" value="InterPro"/>
</dbReference>
<dbReference type="EMBL" id="CAFW01000105">
    <property type="protein sequence ID" value="CCE56422.1"/>
    <property type="molecule type" value="Genomic_DNA"/>
</dbReference>
<dbReference type="Gene3D" id="3.40.190.10">
    <property type="entry name" value="Periplasmic binding protein-like II"/>
    <property type="match status" value="2"/>
</dbReference>
<evidence type="ECO:0000256" key="2">
    <source>
        <dbReference type="ARBA" id="ARBA00023015"/>
    </source>
</evidence>
<name>G7I1V7_9CORY</name>
<dbReference type="InterPro" id="IPR005119">
    <property type="entry name" value="LysR_subst-bd"/>
</dbReference>
<accession>G7I1V7</accession>
<dbReference type="FunFam" id="1.10.10.10:FF:000001">
    <property type="entry name" value="LysR family transcriptional regulator"/>
    <property type="match status" value="1"/>
</dbReference>
<dbReference type="InterPro" id="IPR000847">
    <property type="entry name" value="LysR_HTH_N"/>
</dbReference>
<feature type="domain" description="HTH lysR-type" evidence="6">
    <location>
        <begin position="1"/>
        <end position="58"/>
    </location>
</feature>
<dbReference type="RefSeq" id="WP_006823846.1">
    <property type="nucleotide sequence ID" value="NZ_CAFW01000105.1"/>
</dbReference>
<evidence type="ECO:0000313" key="7">
    <source>
        <dbReference type="EMBL" id="CCE56422.1"/>
    </source>
</evidence>
<evidence type="ECO:0000259" key="6">
    <source>
        <dbReference type="PROSITE" id="PS50931"/>
    </source>
</evidence>
<dbReference type="InterPro" id="IPR036390">
    <property type="entry name" value="WH_DNA-bd_sf"/>
</dbReference>
<evidence type="ECO:0000256" key="3">
    <source>
        <dbReference type="ARBA" id="ARBA00023125"/>
    </source>
</evidence>
<dbReference type="GO" id="GO:0003677">
    <property type="term" value="F:DNA binding"/>
    <property type="evidence" value="ECO:0007669"/>
    <property type="project" value="UniProtKB-KW"/>
</dbReference>
<keyword evidence="3" id="KW-0238">DNA-binding</keyword>
<evidence type="ECO:0000256" key="1">
    <source>
        <dbReference type="ARBA" id="ARBA00009437"/>
    </source>
</evidence>
<comment type="similarity">
    <text evidence="1">Belongs to the LysR transcriptional regulatory family.</text>
</comment>
<sequence length="299" mass="33377">MELRQLRYFEAVADELHFGRAAQRLHMSQPPLSAQIARLEKELGVSLFDRTNRQVRLTPAGMHLQHRLRSILGDLDNTVQELREYARGAAGLVSVGFVSSANYILLPQVTSLFSRRYPQVALSLYPLTSHEQLDGLRSGHIDVGIVRDELPAEGFTATALYSEELMVCVPEDHSLAKQSMVQPSELVGEPLITYPRRLMPGFSRKWTEVLGHDAGQMNVVGEVIHHETALGFVAGGWGVSILPESVRFLLPSSLRLIRIYGAPKSWLNAVRRTEENPRVGDPADRFMECLRDVADSGRS</sequence>
<gene>
    <name evidence="7" type="ORF">CCAS_14910</name>
</gene>
<dbReference type="PANTHER" id="PTHR30346">
    <property type="entry name" value="TRANSCRIPTIONAL DUAL REGULATOR HCAR-RELATED"/>
    <property type="match status" value="1"/>
</dbReference>
<evidence type="ECO:0000313" key="8">
    <source>
        <dbReference type="Proteomes" id="UP000004840"/>
    </source>
</evidence>
<dbReference type="Pfam" id="PF00126">
    <property type="entry name" value="HTH_1"/>
    <property type="match status" value="1"/>
</dbReference>
<dbReference type="GO" id="GO:0032993">
    <property type="term" value="C:protein-DNA complex"/>
    <property type="evidence" value="ECO:0007669"/>
    <property type="project" value="TreeGrafter"/>
</dbReference>
<dbReference type="SUPFAM" id="SSF46785">
    <property type="entry name" value="Winged helix' DNA-binding domain"/>
    <property type="match status" value="1"/>
</dbReference>
<evidence type="ECO:0000256" key="4">
    <source>
        <dbReference type="ARBA" id="ARBA00023159"/>
    </source>
</evidence>
<keyword evidence="5" id="KW-0804">Transcription</keyword>
<evidence type="ECO:0000256" key="5">
    <source>
        <dbReference type="ARBA" id="ARBA00023163"/>
    </source>
</evidence>
<dbReference type="Gene3D" id="1.10.10.10">
    <property type="entry name" value="Winged helix-like DNA-binding domain superfamily/Winged helix DNA-binding domain"/>
    <property type="match status" value="1"/>
</dbReference>
<keyword evidence="4" id="KW-0010">Activator</keyword>
<keyword evidence="2" id="KW-0805">Transcription regulation</keyword>
<dbReference type="PROSITE" id="PS50931">
    <property type="entry name" value="HTH_LYSR"/>
    <property type="match status" value="1"/>
</dbReference>
<dbReference type="PRINTS" id="PR00039">
    <property type="entry name" value="HTHLYSR"/>
</dbReference>
<proteinExistence type="inferred from homology"/>
<dbReference type="AlphaFoldDB" id="G7I1V7"/>
<reference evidence="7 8" key="1">
    <citation type="journal article" date="2012" name="J. Bacteriol.">
        <title>Genome Sequence of Corynebacterium casei UCMA 3821, Isolated from a Smear-Ripened Cheese.</title>
        <authorList>
            <person name="Monnet C."/>
            <person name="Loux V."/>
            <person name="Bento P."/>
            <person name="Gibrat J.F."/>
            <person name="Straub C."/>
            <person name="Bonnarme P."/>
            <person name="Landaud S."/>
            <person name="Irlinger F."/>
        </authorList>
    </citation>
    <scope>NUCLEOTIDE SEQUENCE [LARGE SCALE GENOMIC DNA]</scope>
    <source>
        <strain evidence="7 8">UCMA 3821</strain>
    </source>
</reference>
<dbReference type="Proteomes" id="UP000004840">
    <property type="component" value="Unassembled WGS sequence"/>
</dbReference>
<dbReference type="InterPro" id="IPR036388">
    <property type="entry name" value="WH-like_DNA-bd_sf"/>
</dbReference>
<dbReference type="PANTHER" id="PTHR30346:SF28">
    <property type="entry name" value="HTH-TYPE TRANSCRIPTIONAL REGULATOR CYNR"/>
    <property type="match status" value="1"/>
</dbReference>
<organism evidence="7 8">
    <name type="scientific">Corynebacterium casei UCMA 3821</name>
    <dbReference type="NCBI Taxonomy" id="1110505"/>
    <lineage>
        <taxon>Bacteria</taxon>
        <taxon>Bacillati</taxon>
        <taxon>Actinomycetota</taxon>
        <taxon>Actinomycetes</taxon>
        <taxon>Mycobacteriales</taxon>
        <taxon>Corynebacteriaceae</taxon>
        <taxon>Corynebacterium</taxon>
    </lineage>
</organism>